<dbReference type="PROSITE" id="PS51257">
    <property type="entry name" value="PROKAR_LIPOPROTEIN"/>
    <property type="match status" value="1"/>
</dbReference>
<protein>
    <recommendedName>
        <fullName evidence="4">17 kDa surface antigen</fullName>
    </recommendedName>
</protein>
<sequence>MLKLHSATIVSTFLLVSTLTACQAPGEDARADVYTSDQVNSRQAAKVVTVLAVMPARVKVDNSANRQTAQLAVGLLGAVGGAFLGGGLAQHDVLAVGALGAVGGGALGVADGSIVPDSVLVAGVSITYVEDGQTFNSAQVGKICEYVPGRAIMIETSPTVTRIQPNASCPVITKT</sequence>
<accession>A0A5R9J6E2</accession>
<feature type="chain" id="PRO_5024421661" description="17 kDa surface antigen" evidence="1">
    <location>
        <begin position="24"/>
        <end position="175"/>
    </location>
</feature>
<name>A0A5R9J6E2_9PROT</name>
<dbReference type="Proteomes" id="UP000305654">
    <property type="component" value="Unassembled WGS sequence"/>
</dbReference>
<dbReference type="EMBL" id="VCDI01000002">
    <property type="protein sequence ID" value="TLU73190.1"/>
    <property type="molecule type" value="Genomic_DNA"/>
</dbReference>
<gene>
    <name evidence="2" type="ORF">FE263_07135</name>
</gene>
<comment type="caution">
    <text evidence="2">The sequence shown here is derived from an EMBL/GenBank/DDBJ whole genome shotgun (WGS) entry which is preliminary data.</text>
</comment>
<keyword evidence="1" id="KW-0732">Signal</keyword>
<keyword evidence="3" id="KW-1185">Reference proteome</keyword>
<dbReference type="AlphaFoldDB" id="A0A5R9J6E2"/>
<dbReference type="OrthoDB" id="7272387at2"/>
<evidence type="ECO:0008006" key="4">
    <source>
        <dbReference type="Google" id="ProtNLM"/>
    </source>
</evidence>
<proteinExistence type="predicted"/>
<evidence type="ECO:0000313" key="2">
    <source>
        <dbReference type="EMBL" id="TLU73190.1"/>
    </source>
</evidence>
<reference evidence="2 3" key="1">
    <citation type="submission" date="2019-05" db="EMBL/GenBank/DDBJ databases">
        <authorList>
            <person name="Pankratov T."/>
            <person name="Grouzdev D."/>
        </authorList>
    </citation>
    <scope>NUCLEOTIDE SEQUENCE [LARGE SCALE GENOMIC DNA]</scope>
    <source>
        <strain evidence="2 3">KEBCLARHB70R</strain>
    </source>
</reference>
<evidence type="ECO:0000313" key="3">
    <source>
        <dbReference type="Proteomes" id="UP000305654"/>
    </source>
</evidence>
<organism evidence="2 3">
    <name type="scientific">Lichenicoccus roseus</name>
    <dbReference type="NCBI Taxonomy" id="2683649"/>
    <lineage>
        <taxon>Bacteria</taxon>
        <taxon>Pseudomonadati</taxon>
        <taxon>Pseudomonadota</taxon>
        <taxon>Alphaproteobacteria</taxon>
        <taxon>Acetobacterales</taxon>
        <taxon>Acetobacteraceae</taxon>
        <taxon>Lichenicoccus</taxon>
    </lineage>
</organism>
<evidence type="ECO:0000256" key="1">
    <source>
        <dbReference type="SAM" id="SignalP"/>
    </source>
</evidence>
<feature type="signal peptide" evidence="1">
    <location>
        <begin position="1"/>
        <end position="23"/>
    </location>
</feature>
<dbReference type="RefSeq" id="WP_138325271.1">
    <property type="nucleotide sequence ID" value="NZ_VCDI01000002.1"/>
</dbReference>